<reference evidence="2 3" key="1">
    <citation type="submission" date="2023-10" db="EMBL/GenBank/DDBJ databases">
        <authorList>
            <person name="Maclean D."/>
            <person name="Macfadyen A."/>
        </authorList>
    </citation>
    <scope>NUCLEOTIDE SEQUENCE [LARGE SCALE GENOMIC DNA]</scope>
</reference>
<evidence type="ECO:0000256" key="1">
    <source>
        <dbReference type="SAM" id="SignalP"/>
    </source>
</evidence>
<gene>
    <name evidence="2" type="ORF">CVIRNUC_000149</name>
</gene>
<organism evidence="2 3">
    <name type="scientific">Coccomyxa viridis</name>
    <dbReference type="NCBI Taxonomy" id="1274662"/>
    <lineage>
        <taxon>Eukaryota</taxon>
        <taxon>Viridiplantae</taxon>
        <taxon>Chlorophyta</taxon>
        <taxon>core chlorophytes</taxon>
        <taxon>Trebouxiophyceae</taxon>
        <taxon>Trebouxiophyceae incertae sedis</taxon>
        <taxon>Coccomyxaceae</taxon>
        <taxon>Coccomyxa</taxon>
    </lineage>
</organism>
<name>A0AAV1HPD9_9CHLO</name>
<keyword evidence="3" id="KW-1185">Reference proteome</keyword>
<sequence>MRALWVSSLLISVAAGLPRVQVLPTVERPFVFMHLAKAGGQSLRKYVREGARRIGIPADQMYIPCSTGLDCWTFHINRTAGNFSVIAGHFGVTELEEAGITEYDCLFNIRDPVDRAMSCLSFFYNELFQDAGRWSEDTFRRKATEEGVGTAVCHNDAARMLVSGMDDSVFMKASESHEVSKVLVTKALASLKRCVVVDLFDGPAHGEEWHSKAHTVIKAYFPWLDNGQIIPRENISNATLQGRPQKPQRLPHRLMKELEKLNRVDRVIYSHAQRLMEQQHPALTK</sequence>
<proteinExistence type="predicted"/>
<comment type="caution">
    <text evidence="2">The sequence shown here is derived from an EMBL/GenBank/DDBJ whole genome shotgun (WGS) entry which is preliminary data.</text>
</comment>
<protein>
    <recommendedName>
        <fullName evidence="4">Sulfotransferase</fullName>
    </recommendedName>
</protein>
<accession>A0AAV1HPD9</accession>
<feature type="signal peptide" evidence="1">
    <location>
        <begin position="1"/>
        <end position="16"/>
    </location>
</feature>
<feature type="chain" id="PRO_5044010227" description="Sulfotransferase" evidence="1">
    <location>
        <begin position="17"/>
        <end position="285"/>
    </location>
</feature>
<evidence type="ECO:0000313" key="3">
    <source>
        <dbReference type="Proteomes" id="UP001314263"/>
    </source>
</evidence>
<dbReference type="AlphaFoldDB" id="A0AAV1HPD9"/>
<evidence type="ECO:0000313" key="2">
    <source>
        <dbReference type="EMBL" id="CAK0732569.1"/>
    </source>
</evidence>
<dbReference type="EMBL" id="CAUYUE010000001">
    <property type="protein sequence ID" value="CAK0732569.1"/>
    <property type="molecule type" value="Genomic_DNA"/>
</dbReference>
<keyword evidence="1" id="KW-0732">Signal</keyword>
<evidence type="ECO:0008006" key="4">
    <source>
        <dbReference type="Google" id="ProtNLM"/>
    </source>
</evidence>
<dbReference type="Gene3D" id="3.40.50.300">
    <property type="entry name" value="P-loop containing nucleotide triphosphate hydrolases"/>
    <property type="match status" value="1"/>
</dbReference>
<dbReference type="InterPro" id="IPR027417">
    <property type="entry name" value="P-loop_NTPase"/>
</dbReference>
<dbReference type="Proteomes" id="UP001314263">
    <property type="component" value="Unassembled WGS sequence"/>
</dbReference>